<dbReference type="GO" id="GO:0046872">
    <property type="term" value="F:metal ion binding"/>
    <property type="evidence" value="ECO:0007669"/>
    <property type="project" value="UniProtKB-KW"/>
</dbReference>
<dbReference type="InterPro" id="IPR013273">
    <property type="entry name" value="ADAMTS/ADAMTS-like"/>
</dbReference>
<dbReference type="PANTHER" id="PTHR13723:SF304">
    <property type="entry name" value="A DISINTEGRIN AND METALLOPROTEINASE WITH THROMBOSPONDIN MOTIFS 2-LIKE PROTEIN"/>
    <property type="match status" value="1"/>
</dbReference>
<feature type="binding site" evidence="14">
    <location>
        <position position="372"/>
    </location>
    <ligand>
        <name>Ca(2+)</name>
        <dbReference type="ChEBI" id="CHEBI:29108"/>
        <label>1</label>
    </ligand>
</feature>
<evidence type="ECO:0000256" key="7">
    <source>
        <dbReference type="ARBA" id="ARBA00022737"/>
    </source>
</evidence>
<evidence type="ECO:0000313" key="20">
    <source>
        <dbReference type="Proteomes" id="UP000887568"/>
    </source>
</evidence>
<evidence type="ECO:0000256" key="2">
    <source>
        <dbReference type="ARBA" id="ARBA00022525"/>
    </source>
</evidence>
<comment type="caution">
    <text evidence="16">Lacks conserved residue(s) required for the propagation of feature annotation.</text>
</comment>
<feature type="binding site" evidence="14 16">
    <location>
        <position position="420"/>
    </location>
    <ligand>
        <name>Zn(2+)</name>
        <dbReference type="ChEBI" id="CHEBI:29105"/>
        <note>catalytic</note>
    </ligand>
</feature>
<feature type="disulfide bond" evidence="15">
    <location>
        <begin position="583"/>
        <end position="621"/>
    </location>
</feature>
<evidence type="ECO:0000256" key="14">
    <source>
        <dbReference type="PIRSR" id="PIRSR613273-2"/>
    </source>
</evidence>
<evidence type="ECO:0000256" key="16">
    <source>
        <dbReference type="PROSITE-ProRule" id="PRU00276"/>
    </source>
</evidence>
<dbReference type="InterPro" id="IPR050439">
    <property type="entry name" value="ADAMTS_ADAMTS-like"/>
</dbReference>
<sequence>MRTRSGSCWMCTTVEGLLASIILTVPFCMMLVHGTDGTSYLPLREKHHHLLSKLSYYEVVRPHRSTDNGDFVTNDLSTTHEENEDIFRSAHRTRVDSNRPRFSRSSDDIQQRQPTQNFHFRVDAFGVSLVLNVTRNRYLVSPELRVERHNEDGTIDRFRPDTLCFYSGSVAGQPNSSVAISNCNGLSGFIQAGSEEYFIEPLEPSAGRPRINASLGHLHIMYRTRDLKMESTELETDFKIKLERRVQAETSGPLPDDDVDDRDSPRSRRSADSDGRQYIVETILAADHSMVTFHGADELPRYLLNMLNIVNKVYRHHTMTVDIQFIAKKIVLINAKTSKTLIVENRYKRSLTNVWAWASSLTPDGQLYGVADYVSFLTQLDFGPAGFAPLSTMCDSYWSSSLTRDQGLLSGFVMAHEAGHVLGLEHDGYGNSCVVDTYARSIMNSLVMAMYGDYYWSNCSAEVLQTKIQHYHCLKNVAVDTSGLMEIDGFPGERYSTDQQCRYTFGGSSHQCGSPDDYYTCDIRCTEGTERDTCHEYYLPALDGTGCGAVNQWCMDGVCVNKPPARNGKWSKWSDWSECSQDCDVGARTRYRHCDNPRPAHGGKDCKGKSVQFKVCNTQPCAVWVDRRAEQCKDRLSTVLVNGKHYEWVPFEDHNETSLCRLVCMSAKTLDILATPYMVTDGSPCTYEDHHSICVGGECKKLGCNKRVGSSAEDDVCGICGGDGSYCTLISKVFTATPTKKYQRVDVLPAGAYNIEVKEQSTTNHFLALRRSSDKTYILNGGRRRRGWPEFIAAGARFDYTKKNDQLTSKGPLHQDLDVLVYWTKDSNPINITYSYYMRDAASSTTIAPNGQP</sequence>
<dbReference type="Gene3D" id="3.40.1620.60">
    <property type="match status" value="1"/>
</dbReference>
<keyword evidence="10" id="KW-0482">Metalloprotease</keyword>
<dbReference type="AlphaFoldDB" id="A0A914ADR2"/>
<keyword evidence="2" id="KW-0964">Secreted</keyword>
<dbReference type="Pfam" id="PF17771">
    <property type="entry name" value="ADAMTS_CR_2"/>
    <property type="match status" value="1"/>
</dbReference>
<dbReference type="InterPro" id="IPR024079">
    <property type="entry name" value="MetalloPept_cat_dom_sf"/>
</dbReference>
<dbReference type="PROSITE" id="PS50215">
    <property type="entry name" value="ADAM_MEPRO"/>
    <property type="match status" value="1"/>
</dbReference>
<keyword evidence="12" id="KW-0325">Glycoprotein</keyword>
<feature type="binding site" evidence="14">
    <location>
        <position position="281"/>
    </location>
    <ligand>
        <name>Ca(2+)</name>
        <dbReference type="ChEBI" id="CHEBI:29108"/>
        <label>2</label>
    </ligand>
</feature>
<feature type="disulfide bond" evidence="15">
    <location>
        <begin position="521"/>
        <end position="554"/>
    </location>
</feature>
<keyword evidence="3" id="KW-0272">Extracellular matrix</keyword>
<dbReference type="PANTHER" id="PTHR13723">
    <property type="entry name" value="ADAMTS A DISINTEGRIN AND METALLOPROTEASE WITH THROMBOSPONDIN MOTIFS PROTEASE"/>
    <property type="match status" value="1"/>
</dbReference>
<protein>
    <recommendedName>
        <fullName evidence="18">Peptidase M12B domain-containing protein</fullName>
    </recommendedName>
</protein>
<feature type="region of interest" description="Disordered" evidence="17">
    <location>
        <begin position="245"/>
        <end position="274"/>
    </location>
</feature>
<keyword evidence="11 15" id="KW-1015">Disulfide bond</keyword>
<feature type="active site" evidence="13 16">
    <location>
        <position position="417"/>
    </location>
</feature>
<organism evidence="19 20">
    <name type="scientific">Patiria miniata</name>
    <name type="common">Bat star</name>
    <name type="synonym">Asterina miniata</name>
    <dbReference type="NCBI Taxonomy" id="46514"/>
    <lineage>
        <taxon>Eukaryota</taxon>
        <taxon>Metazoa</taxon>
        <taxon>Echinodermata</taxon>
        <taxon>Eleutherozoa</taxon>
        <taxon>Asterozoa</taxon>
        <taxon>Asteroidea</taxon>
        <taxon>Valvatacea</taxon>
        <taxon>Valvatida</taxon>
        <taxon>Asterinidae</taxon>
        <taxon>Patiria</taxon>
    </lineage>
</organism>
<dbReference type="Pfam" id="PF01562">
    <property type="entry name" value="Pep_M12B_propep"/>
    <property type="match status" value="1"/>
</dbReference>
<feature type="disulfide bond" evidence="15">
    <location>
        <begin position="547"/>
        <end position="559"/>
    </location>
</feature>
<dbReference type="GO" id="GO:0004222">
    <property type="term" value="F:metalloendopeptidase activity"/>
    <property type="evidence" value="ECO:0007669"/>
    <property type="project" value="InterPro"/>
</dbReference>
<dbReference type="InterPro" id="IPR001590">
    <property type="entry name" value="Peptidase_M12B"/>
</dbReference>
<feature type="compositionally biased region" description="Basic and acidic residues" evidence="17">
    <location>
        <begin position="82"/>
        <end position="110"/>
    </location>
</feature>
<feature type="disulfide bond" evidence="15">
    <location>
        <begin position="579"/>
        <end position="616"/>
    </location>
</feature>
<dbReference type="SMART" id="SM00209">
    <property type="entry name" value="TSP1"/>
    <property type="match status" value="1"/>
</dbReference>
<feature type="binding site" evidence="14">
    <location>
        <position position="473"/>
    </location>
    <ligand>
        <name>Ca(2+)</name>
        <dbReference type="ChEBI" id="CHEBI:29108"/>
        <label>1</label>
    </ligand>
</feature>
<dbReference type="GO" id="GO:0031012">
    <property type="term" value="C:extracellular matrix"/>
    <property type="evidence" value="ECO:0007669"/>
    <property type="project" value="TreeGrafter"/>
</dbReference>
<feature type="domain" description="Peptidase M12B" evidence="18">
    <location>
        <begin position="278"/>
        <end position="471"/>
    </location>
</feature>
<comment type="subcellular location">
    <subcellularLocation>
        <location evidence="1">Secreted</location>
        <location evidence="1">Extracellular space</location>
        <location evidence="1">Extracellular matrix</location>
    </subcellularLocation>
</comment>
<evidence type="ECO:0000256" key="6">
    <source>
        <dbReference type="ARBA" id="ARBA00022729"/>
    </source>
</evidence>
<feature type="binding site" evidence="14 16">
    <location>
        <position position="426"/>
    </location>
    <ligand>
        <name>Zn(2+)</name>
        <dbReference type="ChEBI" id="CHEBI:29105"/>
        <note>catalytic</note>
    </ligand>
</feature>
<dbReference type="InterPro" id="IPR041645">
    <property type="entry name" value="ADAMTS_CR_2"/>
</dbReference>
<dbReference type="Gene3D" id="3.40.390.10">
    <property type="entry name" value="Collagenase (Catalytic Domain)"/>
    <property type="match status" value="1"/>
</dbReference>
<dbReference type="SUPFAM" id="SSF55486">
    <property type="entry name" value="Metalloproteases ('zincins'), catalytic domain"/>
    <property type="match status" value="1"/>
</dbReference>
<dbReference type="Pfam" id="PF05986">
    <property type="entry name" value="ADAMTS_spacer1"/>
    <property type="match status" value="1"/>
</dbReference>
<evidence type="ECO:0000256" key="4">
    <source>
        <dbReference type="ARBA" id="ARBA00022670"/>
    </source>
</evidence>
<evidence type="ECO:0000256" key="9">
    <source>
        <dbReference type="ARBA" id="ARBA00022833"/>
    </source>
</evidence>
<feature type="disulfide bond" evidence="15">
    <location>
        <begin position="433"/>
        <end position="459"/>
    </location>
</feature>
<evidence type="ECO:0000256" key="17">
    <source>
        <dbReference type="SAM" id="MobiDB-lite"/>
    </source>
</evidence>
<evidence type="ECO:0000259" key="18">
    <source>
        <dbReference type="PROSITE" id="PS50215"/>
    </source>
</evidence>
<evidence type="ECO:0000256" key="12">
    <source>
        <dbReference type="ARBA" id="ARBA00023180"/>
    </source>
</evidence>
<evidence type="ECO:0000256" key="11">
    <source>
        <dbReference type="ARBA" id="ARBA00023157"/>
    </source>
</evidence>
<dbReference type="EnsemblMetazoa" id="XM_038206019.1">
    <property type="protein sequence ID" value="XP_038061947.1"/>
    <property type="gene ID" value="LOC119732488"/>
</dbReference>
<feature type="disulfide bond" evidence="15">
    <location>
        <begin position="394"/>
        <end position="473"/>
    </location>
</feature>
<dbReference type="Pfam" id="PF19236">
    <property type="entry name" value="ADAMTS_CR_3"/>
    <property type="match status" value="1"/>
</dbReference>
<evidence type="ECO:0000313" key="19">
    <source>
        <dbReference type="EnsemblMetazoa" id="XP_038061947.1"/>
    </source>
</evidence>
<accession>A0A914ADR2</accession>
<evidence type="ECO:0000256" key="1">
    <source>
        <dbReference type="ARBA" id="ARBA00004498"/>
    </source>
</evidence>
<evidence type="ECO:0000256" key="8">
    <source>
        <dbReference type="ARBA" id="ARBA00022801"/>
    </source>
</evidence>
<feature type="disulfide bond" evidence="15">
    <location>
        <begin position="512"/>
        <end position="534"/>
    </location>
</feature>
<dbReference type="GeneID" id="119732488"/>
<evidence type="ECO:0000256" key="13">
    <source>
        <dbReference type="PIRSR" id="PIRSR613273-1"/>
    </source>
</evidence>
<feature type="compositionally biased region" description="Basic and acidic residues" evidence="17">
    <location>
        <begin position="262"/>
        <end position="274"/>
    </location>
</feature>
<feature type="binding site" evidence="14">
    <location>
        <position position="281"/>
    </location>
    <ligand>
        <name>Ca(2+)</name>
        <dbReference type="ChEBI" id="CHEBI:29108"/>
        <label>1</label>
    </ligand>
</feature>
<keyword evidence="9 14" id="KW-0862">Zinc</keyword>
<dbReference type="GO" id="GO:0006508">
    <property type="term" value="P:proteolysis"/>
    <property type="evidence" value="ECO:0007669"/>
    <property type="project" value="UniProtKB-KW"/>
</dbReference>
<dbReference type="InterPro" id="IPR036383">
    <property type="entry name" value="TSP1_rpt_sf"/>
</dbReference>
<name>A0A914ADR2_PATMI</name>
<dbReference type="PRINTS" id="PR01857">
    <property type="entry name" value="ADAMTSFAMILY"/>
</dbReference>
<keyword evidence="8" id="KW-0378">Hydrolase</keyword>
<keyword evidence="20" id="KW-1185">Reference proteome</keyword>
<feature type="disulfide bond" evidence="15">
    <location>
        <begin position="594"/>
        <end position="606"/>
    </location>
</feature>
<keyword evidence="7" id="KW-0677">Repeat</keyword>
<dbReference type="GO" id="GO:0030198">
    <property type="term" value="P:extracellular matrix organization"/>
    <property type="evidence" value="ECO:0007669"/>
    <property type="project" value="InterPro"/>
</dbReference>
<feature type="binding site" evidence="14 16">
    <location>
        <position position="416"/>
    </location>
    <ligand>
        <name>Zn(2+)</name>
        <dbReference type="ChEBI" id="CHEBI:29105"/>
        <note>catalytic</note>
    </ligand>
</feature>
<keyword evidence="4" id="KW-0645">Protease</keyword>
<dbReference type="Gene3D" id="2.60.120.830">
    <property type="match status" value="1"/>
</dbReference>
<dbReference type="InterPro" id="IPR000884">
    <property type="entry name" value="TSP1_rpt"/>
</dbReference>
<dbReference type="Proteomes" id="UP000887568">
    <property type="component" value="Unplaced"/>
</dbReference>
<dbReference type="InterPro" id="IPR045371">
    <property type="entry name" value="ADAMTS_CR_3"/>
</dbReference>
<reference evidence="19" key="1">
    <citation type="submission" date="2022-11" db="UniProtKB">
        <authorList>
            <consortium name="EnsemblMetazoa"/>
        </authorList>
    </citation>
    <scope>IDENTIFICATION</scope>
</reference>
<dbReference type="Gene3D" id="2.20.100.10">
    <property type="entry name" value="Thrombospondin type-1 (TSP1) repeat"/>
    <property type="match status" value="1"/>
</dbReference>
<dbReference type="InterPro" id="IPR010294">
    <property type="entry name" value="ADAMTS_spacer1"/>
</dbReference>
<dbReference type="FunFam" id="2.20.100.10:FF:000007">
    <property type="entry name" value="Thrombospondin 1"/>
    <property type="match status" value="1"/>
</dbReference>
<evidence type="ECO:0000256" key="10">
    <source>
        <dbReference type="ARBA" id="ARBA00023049"/>
    </source>
</evidence>
<keyword evidence="5 14" id="KW-0479">Metal-binding</keyword>
<evidence type="ECO:0000256" key="5">
    <source>
        <dbReference type="ARBA" id="ARBA00022723"/>
    </source>
</evidence>
<keyword evidence="6" id="KW-0732">Signal</keyword>
<evidence type="ECO:0000256" key="15">
    <source>
        <dbReference type="PIRSR" id="PIRSR613273-3"/>
    </source>
</evidence>
<dbReference type="PRINTS" id="PR01705">
    <property type="entry name" value="TSP1REPEAT"/>
</dbReference>
<dbReference type="OrthoDB" id="5855429at2759"/>
<dbReference type="InterPro" id="IPR002870">
    <property type="entry name" value="Peptidase_M12B_N"/>
</dbReference>
<dbReference type="PROSITE" id="PS50092">
    <property type="entry name" value="TSP1"/>
    <property type="match status" value="1"/>
</dbReference>
<dbReference type="SUPFAM" id="SSF82895">
    <property type="entry name" value="TSP-1 type 1 repeat"/>
    <property type="match status" value="1"/>
</dbReference>
<proteinExistence type="predicted"/>
<comment type="cofactor">
    <cofactor evidence="14">
        <name>Zn(2+)</name>
        <dbReference type="ChEBI" id="CHEBI:29105"/>
    </cofactor>
    <text evidence="14">Binds 1 zinc ion per subunit.</text>
</comment>
<dbReference type="RefSeq" id="XP_038061947.1">
    <property type="nucleotide sequence ID" value="XM_038206019.1"/>
</dbReference>
<evidence type="ECO:0000256" key="3">
    <source>
        <dbReference type="ARBA" id="ARBA00022530"/>
    </source>
</evidence>
<feature type="region of interest" description="Disordered" evidence="17">
    <location>
        <begin position="82"/>
        <end position="113"/>
    </location>
</feature>
<dbReference type="Pfam" id="PF13688">
    <property type="entry name" value="Reprolysin_5"/>
    <property type="match status" value="1"/>
</dbReference>
<keyword evidence="14" id="KW-0106">Calcium</keyword>
<dbReference type="Pfam" id="PF00090">
    <property type="entry name" value="TSP_1"/>
    <property type="match status" value="1"/>
</dbReference>
<dbReference type="OMA" id="RKRENIN"/>